<comment type="caution">
    <text evidence="2">The sequence shown here is derived from an EMBL/GenBank/DDBJ whole genome shotgun (WGS) entry which is preliminary data.</text>
</comment>
<name>A0A2A4X7A4_UNCAE</name>
<accession>A0A2A4X7A4</accession>
<protein>
    <submittedName>
        <fullName evidence="2">Uncharacterized protein</fullName>
    </submittedName>
</protein>
<feature type="compositionally biased region" description="Gly residues" evidence="1">
    <location>
        <begin position="369"/>
        <end position="379"/>
    </location>
</feature>
<dbReference type="EMBL" id="NVUK01000006">
    <property type="protein sequence ID" value="PCI78384.1"/>
    <property type="molecule type" value="Genomic_DNA"/>
</dbReference>
<dbReference type="Proteomes" id="UP000218775">
    <property type="component" value="Unassembled WGS sequence"/>
</dbReference>
<reference evidence="3" key="1">
    <citation type="submission" date="2017-08" db="EMBL/GenBank/DDBJ databases">
        <title>A dynamic microbial community with high functional redundancy inhabits the cold, oxic subseafloor aquifer.</title>
        <authorList>
            <person name="Tully B.J."/>
            <person name="Wheat C.G."/>
            <person name="Glazer B.T."/>
            <person name="Huber J.A."/>
        </authorList>
    </citation>
    <scope>NUCLEOTIDE SEQUENCE [LARGE SCALE GENOMIC DNA]</scope>
</reference>
<gene>
    <name evidence="2" type="ORF">COB21_00690</name>
</gene>
<feature type="region of interest" description="Disordered" evidence="1">
    <location>
        <begin position="292"/>
        <end position="379"/>
    </location>
</feature>
<feature type="compositionally biased region" description="Low complexity" evidence="1">
    <location>
        <begin position="335"/>
        <end position="349"/>
    </location>
</feature>
<sequence>MSFPSMPPVPSYREAKYFAVKTSRVVFSQAKINLYGSGKFFQAVVAPLVPGAKPVFAAFVGAGQVVNTWEKCNELVGKLFREGERAYHYPQGAMDIVVVWLKNADNQELVLKTTKEFAKLALLLYCPASGTFKVIKVAVSLAVDVYGQINDETSLVKLVLSGRLVEFWDNEDDVRGEGSAATYVKMAKFSGLIGSSVFAYALVAKHVKILAVVTPARMGSIGGSFMKMKGVTMYLTGAYADFNAPAPRPGQRRRRLVAAPVQREGVVGGGIGGGGGGSVAGPVMQPRLRRALSNHRGDSGGGIVDMDNLGPNGGSFRTGGGLFVAGGGRSDDGGSRPVVVQQEWQQQQWSDDDGTTGEDSSSSEASGGVVSGNGRGDES</sequence>
<dbReference type="AlphaFoldDB" id="A0A2A4X7A4"/>
<proteinExistence type="predicted"/>
<organism evidence="2 3">
    <name type="scientific">Aerophobetes bacterium</name>
    <dbReference type="NCBI Taxonomy" id="2030807"/>
    <lineage>
        <taxon>Bacteria</taxon>
        <taxon>Candidatus Aerophobota</taxon>
    </lineage>
</organism>
<feature type="compositionally biased region" description="Gly residues" evidence="1">
    <location>
        <begin position="311"/>
        <end position="328"/>
    </location>
</feature>
<evidence type="ECO:0000256" key="1">
    <source>
        <dbReference type="SAM" id="MobiDB-lite"/>
    </source>
</evidence>
<evidence type="ECO:0000313" key="2">
    <source>
        <dbReference type="EMBL" id="PCI78384.1"/>
    </source>
</evidence>
<evidence type="ECO:0000313" key="3">
    <source>
        <dbReference type="Proteomes" id="UP000218775"/>
    </source>
</evidence>
<feature type="compositionally biased region" description="Low complexity" evidence="1">
    <location>
        <begin position="357"/>
        <end position="368"/>
    </location>
</feature>